<feature type="compositionally biased region" description="Polar residues" evidence="1">
    <location>
        <begin position="92"/>
        <end position="104"/>
    </location>
</feature>
<dbReference type="Gramene" id="OB01G28330.1">
    <property type="protein sequence ID" value="OB01G28330.1"/>
    <property type="gene ID" value="OB01G28330"/>
</dbReference>
<reference evidence="2" key="2">
    <citation type="submission" date="2013-04" db="UniProtKB">
        <authorList>
            <consortium name="EnsemblPlants"/>
        </authorList>
    </citation>
    <scope>IDENTIFICATION</scope>
</reference>
<reference evidence="2" key="1">
    <citation type="journal article" date="2013" name="Nat. Commun.">
        <title>Whole-genome sequencing of Oryza brachyantha reveals mechanisms underlying Oryza genome evolution.</title>
        <authorList>
            <person name="Chen J."/>
            <person name="Huang Q."/>
            <person name="Gao D."/>
            <person name="Wang J."/>
            <person name="Lang Y."/>
            <person name="Liu T."/>
            <person name="Li B."/>
            <person name="Bai Z."/>
            <person name="Luis Goicoechea J."/>
            <person name="Liang C."/>
            <person name="Chen C."/>
            <person name="Zhang W."/>
            <person name="Sun S."/>
            <person name="Liao Y."/>
            <person name="Zhang X."/>
            <person name="Yang L."/>
            <person name="Song C."/>
            <person name="Wang M."/>
            <person name="Shi J."/>
            <person name="Liu G."/>
            <person name="Liu J."/>
            <person name="Zhou H."/>
            <person name="Zhou W."/>
            <person name="Yu Q."/>
            <person name="An N."/>
            <person name="Chen Y."/>
            <person name="Cai Q."/>
            <person name="Wang B."/>
            <person name="Liu B."/>
            <person name="Min J."/>
            <person name="Huang Y."/>
            <person name="Wu H."/>
            <person name="Li Z."/>
            <person name="Zhang Y."/>
            <person name="Yin Y."/>
            <person name="Song W."/>
            <person name="Jiang J."/>
            <person name="Jackson S.A."/>
            <person name="Wing R.A."/>
            <person name="Wang J."/>
            <person name="Chen M."/>
        </authorList>
    </citation>
    <scope>NUCLEOTIDE SEQUENCE [LARGE SCALE GENOMIC DNA]</scope>
    <source>
        <strain evidence="2">cv. IRGC 101232</strain>
    </source>
</reference>
<organism evidence="2">
    <name type="scientific">Oryza brachyantha</name>
    <name type="common">malo sina</name>
    <dbReference type="NCBI Taxonomy" id="4533"/>
    <lineage>
        <taxon>Eukaryota</taxon>
        <taxon>Viridiplantae</taxon>
        <taxon>Streptophyta</taxon>
        <taxon>Embryophyta</taxon>
        <taxon>Tracheophyta</taxon>
        <taxon>Spermatophyta</taxon>
        <taxon>Magnoliopsida</taxon>
        <taxon>Liliopsida</taxon>
        <taxon>Poales</taxon>
        <taxon>Poaceae</taxon>
        <taxon>BOP clade</taxon>
        <taxon>Oryzoideae</taxon>
        <taxon>Oryzeae</taxon>
        <taxon>Oryzinae</taxon>
        <taxon>Oryza</taxon>
    </lineage>
</organism>
<evidence type="ECO:0000313" key="3">
    <source>
        <dbReference type="Proteomes" id="UP000006038"/>
    </source>
</evidence>
<dbReference type="EnsemblPlants" id="OB01G28330.1">
    <property type="protein sequence ID" value="OB01G28330.1"/>
    <property type="gene ID" value="OB01G28330"/>
</dbReference>
<dbReference type="AlphaFoldDB" id="J3L0S7"/>
<keyword evidence="3" id="KW-1185">Reference proteome</keyword>
<dbReference type="HOGENOM" id="CLU_856264_0_0_1"/>
<proteinExistence type="predicted"/>
<feature type="region of interest" description="Disordered" evidence="1">
    <location>
        <begin position="74"/>
        <end position="111"/>
    </location>
</feature>
<sequence>MSKGKKVATKGGGKRAAICKRTTGIVIESLSPARTHAHGRKHRWAVRRLWAQTPSSEEVAGITVVGVGEALARDGEQVRSGHDNSGIGKTGRPSTSSRPLSSQVPEHPFSGSLSPFKKALSAIFGICKKIAVKVKSNEKKINQLLREFGHEIPSESEDEVYEDPFAAYEATRTIVGEASASSSRPAPIDSDVDAEEEENFTGKGDLQDTCSPPRLSPWDFRIKGNWANILPPDHATALGELRKANTVLQAECARLTTIGHEGHVRRNFTGKGDLQDTCSPPRLSPWDFRIKDHATALGELRKANTVLQAECARLTTIGHEGHVRR</sequence>
<protein>
    <submittedName>
        <fullName evidence="2">Uncharacterized protein</fullName>
    </submittedName>
</protein>
<evidence type="ECO:0000313" key="2">
    <source>
        <dbReference type="EnsemblPlants" id="OB01G28330.1"/>
    </source>
</evidence>
<name>J3L0S7_ORYBR</name>
<evidence type="ECO:0000256" key="1">
    <source>
        <dbReference type="SAM" id="MobiDB-lite"/>
    </source>
</evidence>
<accession>J3L0S7</accession>
<dbReference type="Proteomes" id="UP000006038">
    <property type="component" value="Chromosome 1"/>
</dbReference>